<evidence type="ECO:0000256" key="1">
    <source>
        <dbReference type="SAM" id="Phobius"/>
    </source>
</evidence>
<dbReference type="OrthoDB" id="543868at2759"/>
<keyword evidence="3" id="KW-1185">Reference proteome</keyword>
<dbReference type="EMBL" id="LR746277">
    <property type="protein sequence ID" value="CAA7407651.1"/>
    <property type="molecule type" value="Genomic_DNA"/>
</dbReference>
<name>A0A7I8LC46_SPIIN</name>
<sequence length="150" mass="15414">MAAQARVPSSGPVPILGADPSFPVRALLALPRIPSATGSRTVPGLAGHSFKGGSPLIVWRNSSQQKFGQKATPLIVRCEQSTKGGNGLDVWLGRTAMVGFAAAITTEVATGRGLLENFGLTTPLPTVALAVTGLVGALTAFFIFQSASRD</sequence>
<keyword evidence="1" id="KW-0472">Membrane</keyword>
<organism evidence="2 3">
    <name type="scientific">Spirodela intermedia</name>
    <name type="common">Intermediate duckweed</name>
    <dbReference type="NCBI Taxonomy" id="51605"/>
    <lineage>
        <taxon>Eukaryota</taxon>
        <taxon>Viridiplantae</taxon>
        <taxon>Streptophyta</taxon>
        <taxon>Embryophyta</taxon>
        <taxon>Tracheophyta</taxon>
        <taxon>Spermatophyta</taxon>
        <taxon>Magnoliopsida</taxon>
        <taxon>Liliopsida</taxon>
        <taxon>Araceae</taxon>
        <taxon>Lemnoideae</taxon>
        <taxon>Spirodela</taxon>
    </lineage>
</organism>
<protein>
    <submittedName>
        <fullName evidence="2">Uncharacterized protein</fullName>
    </submittedName>
</protein>
<keyword evidence="1" id="KW-0812">Transmembrane</keyword>
<dbReference type="SUPFAM" id="SSF103511">
    <property type="entry name" value="Chlorophyll a-b binding protein"/>
    <property type="match status" value="1"/>
</dbReference>
<evidence type="ECO:0000313" key="2">
    <source>
        <dbReference type="EMBL" id="CAA7407651.1"/>
    </source>
</evidence>
<keyword evidence="1" id="KW-1133">Transmembrane helix</keyword>
<gene>
    <name evidence="2" type="ORF">SI8410_14018329</name>
</gene>
<accession>A0A7I8LC46</accession>
<reference evidence="2" key="1">
    <citation type="submission" date="2020-02" db="EMBL/GenBank/DDBJ databases">
        <authorList>
            <person name="Scholz U."/>
            <person name="Mascher M."/>
            <person name="Fiebig A."/>
        </authorList>
    </citation>
    <scope>NUCLEOTIDE SEQUENCE</scope>
</reference>
<dbReference type="Proteomes" id="UP000663760">
    <property type="component" value="Chromosome 14"/>
</dbReference>
<dbReference type="AlphaFoldDB" id="A0A7I8LC46"/>
<feature type="transmembrane region" description="Helical" evidence="1">
    <location>
        <begin position="124"/>
        <end position="144"/>
    </location>
</feature>
<proteinExistence type="predicted"/>
<evidence type="ECO:0000313" key="3">
    <source>
        <dbReference type="Proteomes" id="UP000663760"/>
    </source>
</evidence>